<gene>
    <name evidence="3" type="ORF">FIBSPDRAFT_309358</name>
</gene>
<evidence type="ECO:0000313" key="4">
    <source>
        <dbReference type="Proteomes" id="UP000076532"/>
    </source>
</evidence>
<proteinExistence type="predicted"/>
<sequence length="129" mass="13838">MSRGCALLVILALRSGSSERHQGTCQNHARASLICLEISSAILDLSGICLHVYLPREARSPASVRGAVEWHEVTASGRRKNSTPSANFPSLAVGDLRMIRKLNQGDGHALQQKPSSDGLDGHDELGSLR</sequence>
<evidence type="ECO:0000256" key="2">
    <source>
        <dbReference type="SAM" id="SignalP"/>
    </source>
</evidence>
<protein>
    <recommendedName>
        <fullName evidence="5">Secreted protein</fullName>
    </recommendedName>
</protein>
<name>A0A166W9S8_9AGAM</name>
<evidence type="ECO:0000313" key="3">
    <source>
        <dbReference type="EMBL" id="KZP33535.1"/>
    </source>
</evidence>
<evidence type="ECO:0008006" key="5">
    <source>
        <dbReference type="Google" id="ProtNLM"/>
    </source>
</evidence>
<dbReference type="EMBL" id="KV417482">
    <property type="protein sequence ID" value="KZP33535.1"/>
    <property type="molecule type" value="Genomic_DNA"/>
</dbReference>
<reference evidence="3 4" key="1">
    <citation type="journal article" date="2016" name="Mol. Biol. Evol.">
        <title>Comparative Genomics of Early-Diverging Mushroom-Forming Fungi Provides Insights into the Origins of Lignocellulose Decay Capabilities.</title>
        <authorList>
            <person name="Nagy L.G."/>
            <person name="Riley R."/>
            <person name="Tritt A."/>
            <person name="Adam C."/>
            <person name="Daum C."/>
            <person name="Floudas D."/>
            <person name="Sun H."/>
            <person name="Yadav J.S."/>
            <person name="Pangilinan J."/>
            <person name="Larsson K.H."/>
            <person name="Matsuura K."/>
            <person name="Barry K."/>
            <person name="Labutti K."/>
            <person name="Kuo R."/>
            <person name="Ohm R.A."/>
            <person name="Bhattacharya S.S."/>
            <person name="Shirouzu T."/>
            <person name="Yoshinaga Y."/>
            <person name="Martin F.M."/>
            <person name="Grigoriev I.V."/>
            <person name="Hibbett D.S."/>
        </authorList>
    </citation>
    <scope>NUCLEOTIDE SEQUENCE [LARGE SCALE GENOMIC DNA]</scope>
    <source>
        <strain evidence="3 4">CBS 109695</strain>
    </source>
</reference>
<organism evidence="3 4">
    <name type="scientific">Athelia psychrophila</name>
    <dbReference type="NCBI Taxonomy" id="1759441"/>
    <lineage>
        <taxon>Eukaryota</taxon>
        <taxon>Fungi</taxon>
        <taxon>Dikarya</taxon>
        <taxon>Basidiomycota</taxon>
        <taxon>Agaricomycotina</taxon>
        <taxon>Agaricomycetes</taxon>
        <taxon>Agaricomycetidae</taxon>
        <taxon>Atheliales</taxon>
        <taxon>Atheliaceae</taxon>
        <taxon>Athelia</taxon>
    </lineage>
</organism>
<evidence type="ECO:0000256" key="1">
    <source>
        <dbReference type="SAM" id="MobiDB-lite"/>
    </source>
</evidence>
<dbReference type="AlphaFoldDB" id="A0A166W9S8"/>
<feature type="region of interest" description="Disordered" evidence="1">
    <location>
        <begin position="103"/>
        <end position="129"/>
    </location>
</feature>
<keyword evidence="2" id="KW-0732">Signal</keyword>
<feature type="compositionally biased region" description="Basic and acidic residues" evidence="1">
    <location>
        <begin position="119"/>
        <end position="129"/>
    </location>
</feature>
<accession>A0A166W9S8</accession>
<feature type="chain" id="PRO_5007881724" description="Secreted protein" evidence="2">
    <location>
        <begin position="19"/>
        <end position="129"/>
    </location>
</feature>
<keyword evidence="4" id="KW-1185">Reference proteome</keyword>
<feature type="signal peptide" evidence="2">
    <location>
        <begin position="1"/>
        <end position="18"/>
    </location>
</feature>
<dbReference type="Proteomes" id="UP000076532">
    <property type="component" value="Unassembled WGS sequence"/>
</dbReference>